<dbReference type="Pfam" id="PF00563">
    <property type="entry name" value="EAL"/>
    <property type="match status" value="1"/>
</dbReference>
<evidence type="ECO:0000259" key="3">
    <source>
        <dbReference type="PROSITE" id="PS50883"/>
    </source>
</evidence>
<dbReference type="InterPro" id="IPR000160">
    <property type="entry name" value="GGDEF_dom"/>
</dbReference>
<dbReference type="SMART" id="SM00086">
    <property type="entry name" value="PAC"/>
    <property type="match status" value="1"/>
</dbReference>
<dbReference type="PROSITE" id="PS50113">
    <property type="entry name" value="PAC"/>
    <property type="match status" value="1"/>
</dbReference>
<dbReference type="SMART" id="SM00091">
    <property type="entry name" value="PAS"/>
    <property type="match status" value="2"/>
</dbReference>
<dbReference type="NCBIfam" id="TIGR00229">
    <property type="entry name" value="sensory_box"/>
    <property type="match status" value="1"/>
</dbReference>
<dbReference type="Gene3D" id="3.30.450.20">
    <property type="entry name" value="PAS domain"/>
    <property type="match status" value="2"/>
</dbReference>
<dbReference type="InterPro" id="IPR029787">
    <property type="entry name" value="Nucleotide_cyclase"/>
</dbReference>
<gene>
    <name evidence="5" type="ORF">N7Z68_03075</name>
</gene>
<feature type="domain" description="EAL" evidence="3">
    <location>
        <begin position="463"/>
        <end position="714"/>
    </location>
</feature>
<dbReference type="SUPFAM" id="SSF55073">
    <property type="entry name" value="Nucleotide cyclase"/>
    <property type="match status" value="1"/>
</dbReference>
<reference evidence="5" key="1">
    <citation type="submission" date="2024-05" db="EMBL/GenBank/DDBJ databases">
        <title>Alkalihalobacillus sp. strain MEB203 novel alkaliphilic bacterium from Lonar Lake, India.</title>
        <authorList>
            <person name="Joshi A."/>
            <person name="Thite S."/>
            <person name="Mengade P."/>
        </authorList>
    </citation>
    <scope>NUCLEOTIDE SEQUENCE</scope>
    <source>
        <strain evidence="5">MEB 203</strain>
    </source>
</reference>
<dbReference type="InterPro" id="IPR052155">
    <property type="entry name" value="Biofilm_reg_signaling"/>
</dbReference>
<dbReference type="CDD" id="cd01949">
    <property type="entry name" value="GGDEF"/>
    <property type="match status" value="1"/>
</dbReference>
<feature type="domain" description="GGDEF" evidence="4">
    <location>
        <begin position="318"/>
        <end position="454"/>
    </location>
</feature>
<comment type="caution">
    <text evidence="5">The sequence shown here is derived from an EMBL/GenBank/DDBJ whole genome shotgun (WGS) entry which is preliminary data.</text>
</comment>
<keyword evidence="6" id="KW-1185">Reference proteome</keyword>
<feature type="domain" description="PAC" evidence="2">
    <location>
        <begin position="109"/>
        <end position="161"/>
    </location>
</feature>
<evidence type="ECO:0000259" key="4">
    <source>
        <dbReference type="PROSITE" id="PS50887"/>
    </source>
</evidence>
<feature type="domain" description="PAS" evidence="1">
    <location>
        <begin position="37"/>
        <end position="82"/>
    </location>
</feature>
<dbReference type="CDD" id="cd01948">
    <property type="entry name" value="EAL"/>
    <property type="match status" value="1"/>
</dbReference>
<sequence length="714" mass="81647">MSNNIGYEQGLLTIFEKVKQNIEKLELNIETQISLQQLEDYAKVLNDSSILAVTDGNGIIIDVNDTFCKISQYSRSELIGKNHNVLKSGYHSKEFYKDLWETINSGSVWEGEIKNRRKDGTFYWVKTAIYPFLDEQGKPYKFISARTDITEGKKYEQQLRERLKNDFKHVVKNLHNLVFKVEKISGEFVITLFDGQLVNVLGLQNKDILNKSINEAFSTKIRNLAEGYFVTTFKTGENTSFEFDVNNRYYHVTLSPIHKDGAVTAIVGSVSELTELKQSELKIKHMAYHNHITDLPNRMKLIEDLKSELEKARKGKQVNLGVVLVDLDRFKQINDTAGHVVGDAVIVEVGKRFSDLYLLDLVEEVKLYHLGGDEFVFLIKSFDEEDVSKMISRLYQTIEQPFAYKNVDFYLTLSAGIGLSNKQTDDEEELLKQADLALLKAKDEGRNSCRIYTPKMNEELIRKIEIESDIRKALEREEFVLFFQPQLNLESNQMIGVEALIRWIHPTKGLVSPAEFIPVAEETGLIIPIGDWVLRKACDYLNEWKAAGIDNIKMSVNIATSHFKRRDFSENVLKILYNANVDGNKIELEINESSLMENTKDTALTLKKLRDHNIGISIDDFGTGYSSLGYLKSFPITTLKIDQSFVRDIMNNGEDRAIVTTIINLAKNLKLEVVAEGVETEEALTFLKSEHCDVMQGYYYSKPLPADQFMKFIN</sequence>
<dbReference type="InterPro" id="IPR001610">
    <property type="entry name" value="PAC"/>
</dbReference>
<dbReference type="PANTHER" id="PTHR44757:SF2">
    <property type="entry name" value="BIOFILM ARCHITECTURE MAINTENANCE PROTEIN MBAA"/>
    <property type="match status" value="1"/>
</dbReference>
<evidence type="ECO:0000259" key="2">
    <source>
        <dbReference type="PROSITE" id="PS50113"/>
    </source>
</evidence>
<dbReference type="SMART" id="SM00052">
    <property type="entry name" value="EAL"/>
    <property type="match status" value="1"/>
</dbReference>
<dbReference type="EMBL" id="JAOTPO010000002">
    <property type="protein sequence ID" value="MDE5412353.1"/>
    <property type="molecule type" value="Genomic_DNA"/>
</dbReference>
<proteinExistence type="predicted"/>
<dbReference type="Proteomes" id="UP001148125">
    <property type="component" value="Unassembled WGS sequence"/>
</dbReference>
<dbReference type="Gene3D" id="3.30.70.270">
    <property type="match status" value="1"/>
</dbReference>
<dbReference type="RefSeq" id="WP_275116988.1">
    <property type="nucleotide sequence ID" value="NZ_JAOTPO010000002.1"/>
</dbReference>
<dbReference type="PANTHER" id="PTHR44757">
    <property type="entry name" value="DIGUANYLATE CYCLASE DGCP"/>
    <property type="match status" value="1"/>
</dbReference>
<dbReference type="SUPFAM" id="SSF141868">
    <property type="entry name" value="EAL domain-like"/>
    <property type="match status" value="1"/>
</dbReference>
<dbReference type="SUPFAM" id="SSF55785">
    <property type="entry name" value="PYP-like sensor domain (PAS domain)"/>
    <property type="match status" value="2"/>
</dbReference>
<dbReference type="InterPro" id="IPR035919">
    <property type="entry name" value="EAL_sf"/>
</dbReference>
<dbReference type="Pfam" id="PF13426">
    <property type="entry name" value="PAS_9"/>
    <property type="match status" value="2"/>
</dbReference>
<dbReference type="SMART" id="SM00267">
    <property type="entry name" value="GGDEF"/>
    <property type="match status" value="1"/>
</dbReference>
<organism evidence="5 6">
    <name type="scientific">Alkalihalobacterium chitinilyticum</name>
    <dbReference type="NCBI Taxonomy" id="2980103"/>
    <lineage>
        <taxon>Bacteria</taxon>
        <taxon>Bacillati</taxon>
        <taxon>Bacillota</taxon>
        <taxon>Bacilli</taxon>
        <taxon>Bacillales</taxon>
        <taxon>Bacillaceae</taxon>
        <taxon>Alkalihalobacterium</taxon>
    </lineage>
</organism>
<dbReference type="InterPro" id="IPR043128">
    <property type="entry name" value="Rev_trsase/Diguanyl_cyclase"/>
</dbReference>
<dbReference type="InterPro" id="IPR000014">
    <property type="entry name" value="PAS"/>
</dbReference>
<dbReference type="NCBIfam" id="TIGR00254">
    <property type="entry name" value="GGDEF"/>
    <property type="match status" value="1"/>
</dbReference>
<dbReference type="InterPro" id="IPR001633">
    <property type="entry name" value="EAL_dom"/>
</dbReference>
<dbReference type="InterPro" id="IPR000700">
    <property type="entry name" value="PAS-assoc_C"/>
</dbReference>
<dbReference type="PROSITE" id="PS50112">
    <property type="entry name" value="PAS"/>
    <property type="match status" value="1"/>
</dbReference>
<protein>
    <submittedName>
        <fullName evidence="5">EAL domain-containing protein</fullName>
    </submittedName>
</protein>
<evidence type="ECO:0000313" key="5">
    <source>
        <dbReference type="EMBL" id="MDE5412353.1"/>
    </source>
</evidence>
<dbReference type="Gene3D" id="3.20.20.450">
    <property type="entry name" value="EAL domain"/>
    <property type="match status" value="1"/>
</dbReference>
<dbReference type="PROSITE" id="PS50887">
    <property type="entry name" value="GGDEF"/>
    <property type="match status" value="1"/>
</dbReference>
<dbReference type="PROSITE" id="PS50883">
    <property type="entry name" value="EAL"/>
    <property type="match status" value="1"/>
</dbReference>
<dbReference type="InterPro" id="IPR035965">
    <property type="entry name" value="PAS-like_dom_sf"/>
</dbReference>
<evidence type="ECO:0000259" key="1">
    <source>
        <dbReference type="PROSITE" id="PS50112"/>
    </source>
</evidence>
<evidence type="ECO:0000313" key="6">
    <source>
        <dbReference type="Proteomes" id="UP001148125"/>
    </source>
</evidence>
<dbReference type="Pfam" id="PF00990">
    <property type="entry name" value="GGDEF"/>
    <property type="match status" value="1"/>
</dbReference>
<accession>A0ABT5VA63</accession>
<name>A0ABT5VA63_9BACI</name>
<dbReference type="CDD" id="cd00130">
    <property type="entry name" value="PAS"/>
    <property type="match status" value="1"/>
</dbReference>